<accession>A0A5E4UZM8</accession>
<gene>
    <name evidence="2" type="ORF">PPN31114_02351</name>
</gene>
<protein>
    <submittedName>
        <fullName evidence="2">Uncharacterized protein</fullName>
    </submittedName>
</protein>
<dbReference type="EMBL" id="CABPSK010000002">
    <property type="protein sequence ID" value="VVE05406.1"/>
    <property type="molecule type" value="Genomic_DNA"/>
</dbReference>
<reference evidence="2 3" key="1">
    <citation type="submission" date="2019-08" db="EMBL/GenBank/DDBJ databases">
        <authorList>
            <person name="Peeters C."/>
        </authorList>
    </citation>
    <scope>NUCLEOTIDE SEQUENCE [LARGE SCALE GENOMIC DNA]</scope>
    <source>
        <strain evidence="2 3">LMG 31114</strain>
    </source>
</reference>
<feature type="compositionally biased region" description="Gly residues" evidence="1">
    <location>
        <begin position="16"/>
        <end position="31"/>
    </location>
</feature>
<sequence length="70" mass="6939">MANKSLGTRQKLMFRGVGGAGGGNRAGGGVGSPAPRGIPPGRQPGSGQIGGRALERNARRKQRGTKTGGA</sequence>
<feature type="region of interest" description="Disordered" evidence="1">
    <location>
        <begin position="1"/>
        <end position="70"/>
    </location>
</feature>
<evidence type="ECO:0000313" key="3">
    <source>
        <dbReference type="Proteomes" id="UP000366945"/>
    </source>
</evidence>
<dbReference type="AlphaFoldDB" id="A0A5E4UZM8"/>
<proteinExistence type="predicted"/>
<keyword evidence="3" id="KW-1185">Reference proteome</keyword>
<name>A0A5E4UZM8_9BURK</name>
<organism evidence="2 3">
    <name type="scientific">Pandoraea pneumonica</name>
    <dbReference type="NCBI Taxonomy" id="2508299"/>
    <lineage>
        <taxon>Bacteria</taxon>
        <taxon>Pseudomonadati</taxon>
        <taxon>Pseudomonadota</taxon>
        <taxon>Betaproteobacteria</taxon>
        <taxon>Burkholderiales</taxon>
        <taxon>Burkholderiaceae</taxon>
        <taxon>Pandoraea</taxon>
    </lineage>
</organism>
<evidence type="ECO:0000313" key="2">
    <source>
        <dbReference type="EMBL" id="VVE05406.1"/>
    </source>
</evidence>
<dbReference type="Proteomes" id="UP000366945">
    <property type="component" value="Unassembled WGS sequence"/>
</dbReference>
<evidence type="ECO:0000256" key="1">
    <source>
        <dbReference type="SAM" id="MobiDB-lite"/>
    </source>
</evidence>